<reference evidence="12 13" key="1">
    <citation type="submission" date="2024-01" db="EMBL/GenBank/DDBJ databases">
        <title>Genome assemblies of Stephania.</title>
        <authorList>
            <person name="Yang L."/>
        </authorList>
    </citation>
    <scope>NUCLEOTIDE SEQUENCE [LARGE SCALE GENOMIC DNA]</scope>
    <source>
        <strain evidence="12">YNDBR</strain>
        <tissue evidence="12">Leaf</tissue>
    </source>
</reference>
<dbReference type="GO" id="GO:0003677">
    <property type="term" value="F:DNA binding"/>
    <property type="evidence" value="ECO:0007669"/>
    <property type="project" value="UniProtKB-UniRule"/>
</dbReference>
<accession>A0AAP0P105</accession>
<keyword evidence="2 8" id="KW-0863">Zinc-finger</keyword>
<evidence type="ECO:0000256" key="5">
    <source>
        <dbReference type="ARBA" id="ARBA00023125"/>
    </source>
</evidence>
<evidence type="ECO:0000256" key="6">
    <source>
        <dbReference type="ARBA" id="ARBA00023163"/>
    </source>
</evidence>
<evidence type="ECO:0000313" key="12">
    <source>
        <dbReference type="EMBL" id="KAK9127252.1"/>
    </source>
</evidence>
<dbReference type="GO" id="GO:0003700">
    <property type="term" value="F:DNA-binding transcription factor activity"/>
    <property type="evidence" value="ECO:0007669"/>
    <property type="project" value="UniProtKB-UniRule"/>
</dbReference>
<dbReference type="PROSITE" id="PS50884">
    <property type="entry name" value="ZF_DOF_2"/>
    <property type="match status" value="1"/>
</dbReference>
<gene>
    <name evidence="12" type="ORF">Syun_016049</name>
</gene>
<dbReference type="PROSITE" id="PS01361">
    <property type="entry name" value="ZF_DOF_1"/>
    <property type="match status" value="1"/>
</dbReference>
<dbReference type="EMBL" id="JBBNAF010000007">
    <property type="protein sequence ID" value="KAK9127252.1"/>
    <property type="molecule type" value="Genomic_DNA"/>
</dbReference>
<name>A0AAP0P105_9MAGN</name>
<keyword evidence="3 9" id="KW-0862">Zinc</keyword>
<sequence length="257" mass="28606">MATQSIQERKSLVRPQPDQSLKCPRCDSTNIKFCYYNNYSLSQPRYFCKACRRYWTKGGSLRNVPVGGGCRKNKRPSKKSITITSTSTTSTNQGLQVIDNNASNSKYLNDLSLAYDGGVLEKQSTKLGLSSTDYNSMLMGNIIGSIDQSHSTTAFLDSYRSTTSFHNNLRSFYGGFGGMENEDGGDNCDEDIVMTCNEMRVAMAHEESTNKPMFNYDIGGETNMNVCWNFPLQLGGEGRDHQCWNDGLVGSSWQGHC</sequence>
<keyword evidence="13" id="KW-1185">Reference proteome</keyword>
<dbReference type="Pfam" id="PF02701">
    <property type="entry name" value="Zn_ribbon_Dof"/>
    <property type="match status" value="1"/>
</dbReference>
<keyword evidence="7 8" id="KW-0539">Nucleus</keyword>
<evidence type="ECO:0000256" key="3">
    <source>
        <dbReference type="ARBA" id="ARBA00022833"/>
    </source>
</evidence>
<dbReference type="AlphaFoldDB" id="A0AAP0P105"/>
<evidence type="ECO:0000256" key="9">
    <source>
        <dbReference type="RuleBase" id="RU369094"/>
    </source>
</evidence>
<dbReference type="InterPro" id="IPR003851">
    <property type="entry name" value="Znf_Dof"/>
</dbReference>
<dbReference type="GO" id="GO:0008270">
    <property type="term" value="F:zinc ion binding"/>
    <property type="evidence" value="ECO:0007669"/>
    <property type="project" value="UniProtKB-KW"/>
</dbReference>
<dbReference type="GO" id="GO:0005634">
    <property type="term" value="C:nucleus"/>
    <property type="evidence" value="ECO:0007669"/>
    <property type="project" value="UniProtKB-SubCell"/>
</dbReference>
<keyword evidence="1 9" id="KW-0479">Metal-binding</keyword>
<keyword evidence="4 9" id="KW-0805">Transcription regulation</keyword>
<dbReference type="PANTHER" id="PTHR31992">
    <property type="entry name" value="DOF ZINC FINGER PROTEIN DOF1.4-RELATED"/>
    <property type="match status" value="1"/>
</dbReference>
<keyword evidence="6 9" id="KW-0804">Transcription</keyword>
<dbReference type="Proteomes" id="UP001420932">
    <property type="component" value="Unassembled WGS sequence"/>
</dbReference>
<comment type="caution">
    <text evidence="12">The sequence shown here is derived from an EMBL/GenBank/DDBJ whole genome shotgun (WGS) entry which is preliminary data.</text>
</comment>
<evidence type="ECO:0000256" key="7">
    <source>
        <dbReference type="ARBA" id="ARBA00023242"/>
    </source>
</evidence>
<evidence type="ECO:0000256" key="10">
    <source>
        <dbReference type="SAM" id="MobiDB-lite"/>
    </source>
</evidence>
<evidence type="ECO:0000313" key="13">
    <source>
        <dbReference type="Proteomes" id="UP001420932"/>
    </source>
</evidence>
<evidence type="ECO:0000256" key="8">
    <source>
        <dbReference type="PROSITE-ProRule" id="PRU00071"/>
    </source>
</evidence>
<protein>
    <recommendedName>
        <fullName evidence="9">Dof zinc finger protein</fullName>
    </recommendedName>
</protein>
<organism evidence="12 13">
    <name type="scientific">Stephania yunnanensis</name>
    <dbReference type="NCBI Taxonomy" id="152371"/>
    <lineage>
        <taxon>Eukaryota</taxon>
        <taxon>Viridiplantae</taxon>
        <taxon>Streptophyta</taxon>
        <taxon>Embryophyta</taxon>
        <taxon>Tracheophyta</taxon>
        <taxon>Spermatophyta</taxon>
        <taxon>Magnoliopsida</taxon>
        <taxon>Ranunculales</taxon>
        <taxon>Menispermaceae</taxon>
        <taxon>Menispermoideae</taxon>
        <taxon>Cissampelideae</taxon>
        <taxon>Stephania</taxon>
    </lineage>
</organism>
<evidence type="ECO:0000256" key="2">
    <source>
        <dbReference type="ARBA" id="ARBA00022771"/>
    </source>
</evidence>
<comment type="subcellular location">
    <subcellularLocation>
        <location evidence="8 9">Nucleus</location>
    </subcellularLocation>
</comment>
<dbReference type="InterPro" id="IPR045174">
    <property type="entry name" value="Dof"/>
</dbReference>
<dbReference type="PANTHER" id="PTHR31992:SF141">
    <property type="entry name" value="DOF ZINC FINGER PROTEIN DOF1.4"/>
    <property type="match status" value="1"/>
</dbReference>
<feature type="domain" description="Dof-type" evidence="11">
    <location>
        <begin position="21"/>
        <end position="75"/>
    </location>
</feature>
<evidence type="ECO:0000259" key="11">
    <source>
        <dbReference type="PROSITE" id="PS50884"/>
    </source>
</evidence>
<comment type="function">
    <text evidence="9">Transcription factor that binds specifically to a 5'-AA[AG]G-3' consensus core sequence.</text>
</comment>
<keyword evidence="5 8" id="KW-0238">DNA-binding</keyword>
<proteinExistence type="predicted"/>
<evidence type="ECO:0000256" key="1">
    <source>
        <dbReference type="ARBA" id="ARBA00022723"/>
    </source>
</evidence>
<feature type="region of interest" description="Disordered" evidence="10">
    <location>
        <begin position="1"/>
        <end position="20"/>
    </location>
</feature>
<evidence type="ECO:0000256" key="4">
    <source>
        <dbReference type="ARBA" id="ARBA00023015"/>
    </source>
</evidence>